<evidence type="ECO:0000313" key="2">
    <source>
        <dbReference type="EMBL" id="KWX00677.1"/>
    </source>
</evidence>
<proteinExistence type="predicted"/>
<dbReference type="EMBL" id="LAXD01000001">
    <property type="protein sequence ID" value="KWX00677.1"/>
    <property type="molecule type" value="Genomic_DNA"/>
</dbReference>
<dbReference type="InterPro" id="IPR003848">
    <property type="entry name" value="DUF218"/>
</dbReference>
<dbReference type="InterPro" id="IPR051599">
    <property type="entry name" value="Cell_Envelope_Assoc"/>
</dbReference>
<dbReference type="PATRIC" id="fig|1469144.10.peg.1848"/>
<dbReference type="Proteomes" id="UP000070188">
    <property type="component" value="Unassembled WGS sequence"/>
</dbReference>
<dbReference type="GO" id="GO:0005886">
    <property type="term" value="C:plasma membrane"/>
    <property type="evidence" value="ECO:0007669"/>
    <property type="project" value="TreeGrafter"/>
</dbReference>
<protein>
    <recommendedName>
        <fullName evidence="1">DUF218 domain-containing protein</fullName>
    </recommendedName>
</protein>
<dbReference type="PANTHER" id="PTHR30336:SF6">
    <property type="entry name" value="INTEGRAL MEMBRANE PROTEIN"/>
    <property type="match status" value="1"/>
</dbReference>
<accession>A0A132MS36</accession>
<dbReference type="Pfam" id="PF02698">
    <property type="entry name" value="DUF218"/>
    <property type="match status" value="1"/>
</dbReference>
<evidence type="ECO:0000259" key="1">
    <source>
        <dbReference type="Pfam" id="PF02698"/>
    </source>
</evidence>
<feature type="domain" description="DUF218" evidence="1">
    <location>
        <begin position="33"/>
        <end position="148"/>
    </location>
</feature>
<organism evidence="2 3">
    <name type="scientific">Carbonactinospora thermoautotrophica</name>
    <dbReference type="NCBI Taxonomy" id="1469144"/>
    <lineage>
        <taxon>Bacteria</taxon>
        <taxon>Bacillati</taxon>
        <taxon>Actinomycetota</taxon>
        <taxon>Actinomycetes</taxon>
        <taxon>Kitasatosporales</taxon>
        <taxon>Carbonactinosporaceae</taxon>
        <taxon>Carbonactinospora</taxon>
    </lineage>
</organism>
<name>A0A132MS36_9ACTN</name>
<dbReference type="AlphaFoldDB" id="A0A132MS36"/>
<dbReference type="STRING" id="1469144.LI90_1700"/>
<reference evidence="3" key="1">
    <citation type="submission" date="2015-04" db="EMBL/GenBank/DDBJ databases">
        <title>Physiological reanalysis, assessment of diazotrophy, and genome sequences of multiple isolates of Streptomyces thermoautotrophicus.</title>
        <authorList>
            <person name="MacKellar D.C."/>
            <person name="Lieber L."/>
            <person name="Norman J."/>
            <person name="Bolger A."/>
            <person name="Tobin C."/>
            <person name="Murray J.W."/>
            <person name="Chang R."/>
            <person name="Ford T."/>
            <person name="Nguyen P.Q."/>
            <person name="Woodward J."/>
            <person name="Permingeat H."/>
            <person name="Joshi N.S."/>
            <person name="Silver P.A."/>
            <person name="Usadel B."/>
            <person name="Rutherford A.W."/>
            <person name="Friesen M."/>
            <person name="Prell J."/>
        </authorList>
    </citation>
    <scope>NUCLEOTIDE SEQUENCE [LARGE SCALE GENOMIC DNA]</scope>
    <source>
        <strain evidence="3">H1</strain>
    </source>
</reference>
<evidence type="ECO:0000313" key="3">
    <source>
        <dbReference type="Proteomes" id="UP000070188"/>
    </source>
</evidence>
<dbReference type="PANTHER" id="PTHR30336">
    <property type="entry name" value="INNER MEMBRANE PROTEIN, PROBABLE PERMEASE"/>
    <property type="match status" value="1"/>
</dbReference>
<comment type="caution">
    <text evidence="2">The sequence shown here is derived from an EMBL/GenBank/DDBJ whole genome shotgun (WGS) entry which is preliminary data.</text>
</comment>
<dbReference type="CDD" id="cd06259">
    <property type="entry name" value="YdcF-like"/>
    <property type="match status" value="1"/>
</dbReference>
<keyword evidence="3" id="KW-1185">Reference proteome</keyword>
<sequence length="216" mass="23679">MAVTALFFAPVTWAYVASDGYRATLDDVPARPVALVLGARVWGSSPSLFLARRLDLAAELYRRGKVRAVLVSGDNSRPDYNETDAMRAYLINRGIPERKVVGDYAGFDTWDSCVRARKVFGAARLIVVTQRFHLARAVALCRAAGLDAYGVGDDSAQYRLITTYYGATREVFASFKALADAVFRPDPHHLGRRETGLDEALASSLSPCPDTDRSVE</sequence>
<gene>
    <name evidence="2" type="ORF">LI90_1700</name>
</gene>